<dbReference type="AlphaFoldDB" id="A0A4R5V1T4"/>
<dbReference type="GO" id="GO:0016787">
    <property type="term" value="F:hydrolase activity"/>
    <property type="evidence" value="ECO:0007669"/>
    <property type="project" value="UniProtKB-KW"/>
</dbReference>
<evidence type="ECO:0000256" key="3">
    <source>
        <dbReference type="ARBA" id="ARBA00022806"/>
    </source>
</evidence>
<dbReference type="EMBL" id="SMUW01000032">
    <property type="protein sequence ID" value="TDK45561.1"/>
    <property type="molecule type" value="Genomic_DNA"/>
</dbReference>
<dbReference type="Proteomes" id="UP000295438">
    <property type="component" value="Unassembled WGS sequence"/>
</dbReference>
<dbReference type="SUPFAM" id="SSF52540">
    <property type="entry name" value="P-loop containing nucleoside triphosphate hydrolases"/>
    <property type="match status" value="1"/>
</dbReference>
<dbReference type="Gene3D" id="3.40.50.300">
    <property type="entry name" value="P-loop containing nucleotide triphosphate hydrolases"/>
    <property type="match status" value="2"/>
</dbReference>
<protein>
    <submittedName>
        <fullName evidence="7">DEAD/DEAH box helicase</fullName>
    </submittedName>
</protein>
<dbReference type="GO" id="GO:0004386">
    <property type="term" value="F:helicase activity"/>
    <property type="evidence" value="ECO:0007669"/>
    <property type="project" value="UniProtKB-KW"/>
</dbReference>
<dbReference type="InterPro" id="IPR014001">
    <property type="entry name" value="Helicase_ATP-bd"/>
</dbReference>
<keyword evidence="2" id="KW-0378">Hydrolase</keyword>
<evidence type="ECO:0000256" key="2">
    <source>
        <dbReference type="ARBA" id="ARBA00022801"/>
    </source>
</evidence>
<dbReference type="InterPro" id="IPR011545">
    <property type="entry name" value="DEAD/DEAH_box_helicase_dom"/>
</dbReference>
<keyword evidence="8" id="KW-1185">Reference proteome</keyword>
<dbReference type="RefSeq" id="WP_133390596.1">
    <property type="nucleotide sequence ID" value="NZ_SMUW01000032.1"/>
</dbReference>
<feature type="domain" description="Helicase C-terminal" evidence="6">
    <location>
        <begin position="520"/>
        <end position="685"/>
    </location>
</feature>
<dbReference type="PROSITE" id="PS51194">
    <property type="entry name" value="HELICASE_CTER"/>
    <property type="match status" value="1"/>
</dbReference>
<comment type="caution">
    <text evidence="7">The sequence shown here is derived from an EMBL/GenBank/DDBJ whole genome shotgun (WGS) entry which is preliminary data.</text>
</comment>
<evidence type="ECO:0000259" key="5">
    <source>
        <dbReference type="PROSITE" id="PS51192"/>
    </source>
</evidence>
<keyword evidence="1" id="KW-0547">Nucleotide-binding</keyword>
<dbReference type="PROSITE" id="PS51192">
    <property type="entry name" value="HELICASE_ATP_BIND_1"/>
    <property type="match status" value="1"/>
</dbReference>
<feature type="domain" description="Helicase ATP-binding" evidence="5">
    <location>
        <begin position="252"/>
        <end position="428"/>
    </location>
</feature>
<dbReference type="InterPro" id="IPR027417">
    <property type="entry name" value="P-loop_NTPase"/>
</dbReference>
<dbReference type="SMART" id="SM00490">
    <property type="entry name" value="HELICc"/>
    <property type="match status" value="1"/>
</dbReference>
<dbReference type="PANTHER" id="PTHR47961">
    <property type="entry name" value="DNA POLYMERASE THETA, PUTATIVE (AFU_ORTHOLOGUE AFUA_1G05260)-RELATED"/>
    <property type="match status" value="1"/>
</dbReference>
<evidence type="ECO:0000313" key="8">
    <source>
        <dbReference type="Proteomes" id="UP000295438"/>
    </source>
</evidence>
<accession>A0A4R5V1T4</accession>
<proteinExistence type="predicted"/>
<evidence type="ECO:0000256" key="1">
    <source>
        <dbReference type="ARBA" id="ARBA00022741"/>
    </source>
</evidence>
<dbReference type="SMART" id="SM00487">
    <property type="entry name" value="DEXDc"/>
    <property type="match status" value="1"/>
</dbReference>
<sequence length="1046" mass="117623">MKPESKSISLLGITRSKAKMYEYDIPAEYHISTTSDPAKLLSLTVGIIGDYGQITSIEESQDFIQEHKDKILFSAQFFDAYTDSKLAPELSDYFLLIGSAAYYLSDFPGSAKVLAKRISNPISKLSANGLEVLLAWVLQNDTSLVIDIPSGEYEKQIESISKSLINFYISGDNNDEVLESLEALKRDTYFNASARDLLLSDVITSIVKKQLFNSSWNSLKRYTKLDIDLWKDIISKANFIKEFWPSQQLLGKHDVFKGKSAIIQMPTSAGKTKSTEIIIRSSFISGRSKMAVIVAPFRALCSEIKNNLQQAFQGENVSIDEPSDALQPDFNSVDDFDLDTNNLILIVTPEKLMYMLRSVPELAVEIGLIIYDEGHQFDNGIRGLTYELLLSSLKKMIVSESQIILISAVISNASSIGDWLISNDKEIIEGHNLTPTYRTTAFTSWQTQLGMLQFVSSSNPEENDYYVPRVLEQKKLELKGRERKERRFPEKNDGKSIALFLANKLVEKGAVAIFCGSKPTVKSIYEIAVDIVSRNYEVSSPLRASDSKEIEKLTYLISTHFGSKSSIVQAAQMGIFTHSGHTPQGLRLATEYAMQVGKIKLMICTSTLAQGVNLPIKYLLITSFYQAGQKIKTRDFHNLIGRAGRSGIHTEGSIIFTDPELFDSKNNQSQNWKWQLAKDLLDPLNSEPCSSTLLSIFSPLYSDDKKYSIKVSPLEFVEAYLDSPDTVARLAEDFSKEHADKNFTKNGLSFQIEYKIQIISALESYLMASWENYYLGANDDALTSMATETLAYSISTSEEQEQLIELFKLLGNNVKLKIDTPAKRQAYSKTLFGVQDIIDIEKWVDENLDALLAAVTHEEILSVIWPIILKKNHSKLKQLTPESSSLLLLETWIKGISYNLILEQLNSSNTKIIAGSQTRNLRQEILIDICEGSFSYDTTLVLASVVEMVSLVENSSEETIELLVNNINSLQKRIKYGLPTEEAIAFYEIGFSDRVIALDLSLKFSDFPTKRSLLVNEIISNKHLFIEALERYPSYYTNILELIINE</sequence>
<keyword evidence="4" id="KW-0067">ATP-binding</keyword>
<evidence type="ECO:0000256" key="4">
    <source>
        <dbReference type="ARBA" id="ARBA00022840"/>
    </source>
</evidence>
<dbReference type="InterPro" id="IPR001650">
    <property type="entry name" value="Helicase_C-like"/>
</dbReference>
<dbReference type="InterPro" id="IPR050474">
    <property type="entry name" value="Hel308_SKI2-like"/>
</dbReference>
<dbReference type="PANTHER" id="PTHR47961:SF6">
    <property type="entry name" value="DNA-DIRECTED DNA POLYMERASE"/>
    <property type="match status" value="1"/>
</dbReference>
<organism evidence="7 8">
    <name type="scientific">Algoriphagus formosus</name>
    <dbReference type="NCBI Taxonomy" id="2007308"/>
    <lineage>
        <taxon>Bacteria</taxon>
        <taxon>Pseudomonadati</taxon>
        <taxon>Bacteroidota</taxon>
        <taxon>Cytophagia</taxon>
        <taxon>Cytophagales</taxon>
        <taxon>Cyclobacteriaceae</taxon>
        <taxon>Algoriphagus</taxon>
    </lineage>
</organism>
<keyword evidence="3 7" id="KW-0347">Helicase</keyword>
<evidence type="ECO:0000259" key="6">
    <source>
        <dbReference type="PROSITE" id="PS51194"/>
    </source>
</evidence>
<name>A0A4R5V1T4_9BACT</name>
<reference evidence="7 8" key="1">
    <citation type="submission" date="2019-03" db="EMBL/GenBank/DDBJ databases">
        <title>Algoriphagus aquimaris sp. nov., isolated form marine sediment in Pohang, Korea.</title>
        <authorList>
            <person name="Kim J."/>
            <person name="Yoon S.-H."/>
            <person name="Lee S.-S."/>
        </authorList>
    </citation>
    <scope>NUCLEOTIDE SEQUENCE [LARGE SCALE GENOMIC DNA]</scope>
    <source>
        <strain evidence="7 8">F21</strain>
    </source>
</reference>
<dbReference type="Pfam" id="PF00270">
    <property type="entry name" value="DEAD"/>
    <property type="match status" value="1"/>
</dbReference>
<gene>
    <name evidence="7" type="ORF">E1898_08685</name>
</gene>
<dbReference type="GO" id="GO:0003676">
    <property type="term" value="F:nucleic acid binding"/>
    <property type="evidence" value="ECO:0007669"/>
    <property type="project" value="InterPro"/>
</dbReference>
<dbReference type="GO" id="GO:0005524">
    <property type="term" value="F:ATP binding"/>
    <property type="evidence" value="ECO:0007669"/>
    <property type="project" value="UniProtKB-KW"/>
</dbReference>
<evidence type="ECO:0000313" key="7">
    <source>
        <dbReference type="EMBL" id="TDK45561.1"/>
    </source>
</evidence>